<dbReference type="SUPFAM" id="SSF50199">
    <property type="entry name" value="Staphylococcal nuclease"/>
    <property type="match status" value="1"/>
</dbReference>
<comment type="caution">
    <text evidence="1">The sequence shown here is derived from an EMBL/GenBank/DDBJ whole genome shotgun (WGS) entry which is preliminary data.</text>
</comment>
<dbReference type="Gene3D" id="2.40.50.90">
    <property type="match status" value="1"/>
</dbReference>
<feature type="non-terminal residue" evidence="1">
    <location>
        <position position="69"/>
    </location>
</feature>
<accession>X1IPJ2</accession>
<reference evidence="1" key="1">
    <citation type="journal article" date="2014" name="Front. Microbiol.">
        <title>High frequency of phylogenetically diverse reductive dehalogenase-homologous genes in deep subseafloor sedimentary metagenomes.</title>
        <authorList>
            <person name="Kawai M."/>
            <person name="Futagami T."/>
            <person name="Toyoda A."/>
            <person name="Takaki Y."/>
            <person name="Nishi S."/>
            <person name="Hori S."/>
            <person name="Arai W."/>
            <person name="Tsubouchi T."/>
            <person name="Morono Y."/>
            <person name="Uchiyama I."/>
            <person name="Ito T."/>
            <person name="Fujiyama A."/>
            <person name="Inagaki F."/>
            <person name="Takami H."/>
        </authorList>
    </citation>
    <scope>NUCLEOTIDE SEQUENCE</scope>
    <source>
        <strain evidence="1">Expedition CK06-06</strain>
    </source>
</reference>
<sequence>MRNRKGLLKILLGLLAVLLSLLGLNLYQNQPYSSEAQEVEVEEVIDGDTIRVRDLQTDEIIRVRYLGID</sequence>
<gene>
    <name evidence="1" type="ORF">S03H2_45460</name>
</gene>
<evidence type="ECO:0000313" key="1">
    <source>
        <dbReference type="EMBL" id="GAH71180.1"/>
    </source>
</evidence>
<proteinExistence type="predicted"/>
<protein>
    <recommendedName>
        <fullName evidence="2">TNase-like domain-containing protein</fullName>
    </recommendedName>
</protein>
<evidence type="ECO:0008006" key="2">
    <source>
        <dbReference type="Google" id="ProtNLM"/>
    </source>
</evidence>
<dbReference type="EMBL" id="BARU01028483">
    <property type="protein sequence ID" value="GAH71180.1"/>
    <property type="molecule type" value="Genomic_DNA"/>
</dbReference>
<dbReference type="InterPro" id="IPR035437">
    <property type="entry name" value="SNase_OB-fold_sf"/>
</dbReference>
<name>X1IPJ2_9ZZZZ</name>
<organism evidence="1">
    <name type="scientific">marine sediment metagenome</name>
    <dbReference type="NCBI Taxonomy" id="412755"/>
    <lineage>
        <taxon>unclassified sequences</taxon>
        <taxon>metagenomes</taxon>
        <taxon>ecological metagenomes</taxon>
    </lineage>
</organism>
<dbReference type="AlphaFoldDB" id="X1IPJ2"/>